<dbReference type="EMBL" id="LGCK01000006">
    <property type="protein sequence ID" value="KPL73296.1"/>
    <property type="molecule type" value="Genomic_DNA"/>
</dbReference>
<protein>
    <recommendedName>
        <fullName evidence="3">L-2-amino-thiazoline-4-carboxylic acid hydrolase</fullName>
    </recommendedName>
</protein>
<dbReference type="RefSeq" id="WP_062421706.1">
    <property type="nucleotide sequence ID" value="NZ_BBYA01000009.1"/>
</dbReference>
<proteinExistence type="predicted"/>
<dbReference type="Pfam" id="PF14196">
    <property type="entry name" value="ATC_hydrolase"/>
    <property type="match status" value="1"/>
</dbReference>
<sequence length="223" mass="26613">MFKIKTWIIFTFMTVMARADIIRLYGREFYSRFVQESRKELRSILNETPDIGDSVFSLNYHYGPCYFSWYRAFRSLGIEKEAALQHIWLINEAMVRPLPKFVLHWFARAMYLGEFRRKAAEAEKRGKAGQLHPFDWRIEYMDIDRHTFGINIYECAMLKLADKFGYRELFPTICRMDYLFSHYFDNGFTRTGTLADGNACCDCVYEYPGRCEWSPEKGFETRK</sequence>
<dbReference type="Proteomes" id="UP000050430">
    <property type="component" value="Unassembled WGS sequence"/>
</dbReference>
<reference evidence="1 2" key="1">
    <citation type="submission" date="2015-07" db="EMBL/GenBank/DDBJ databases">
        <title>Genome sequence of Leptolinea tardivitalis DSM 16556.</title>
        <authorList>
            <person name="Hemp J."/>
            <person name="Ward L.M."/>
            <person name="Pace L.A."/>
            <person name="Fischer W.W."/>
        </authorList>
    </citation>
    <scope>NUCLEOTIDE SEQUENCE [LARGE SCALE GENOMIC DNA]</scope>
    <source>
        <strain evidence="1 2">YMTK-2</strain>
    </source>
</reference>
<evidence type="ECO:0000313" key="1">
    <source>
        <dbReference type="EMBL" id="KPL73296.1"/>
    </source>
</evidence>
<dbReference type="AlphaFoldDB" id="A0A0P6X1X2"/>
<comment type="caution">
    <text evidence="1">The sequence shown here is derived from an EMBL/GenBank/DDBJ whole genome shotgun (WGS) entry which is preliminary data.</text>
</comment>
<accession>A0A0P6X1X2</accession>
<evidence type="ECO:0000313" key="2">
    <source>
        <dbReference type="Proteomes" id="UP000050430"/>
    </source>
</evidence>
<keyword evidence="2" id="KW-1185">Reference proteome</keyword>
<dbReference type="OrthoDB" id="1495276at2"/>
<organism evidence="1 2">
    <name type="scientific">Leptolinea tardivitalis</name>
    <dbReference type="NCBI Taxonomy" id="229920"/>
    <lineage>
        <taxon>Bacteria</taxon>
        <taxon>Bacillati</taxon>
        <taxon>Chloroflexota</taxon>
        <taxon>Anaerolineae</taxon>
        <taxon>Anaerolineales</taxon>
        <taxon>Anaerolineaceae</taxon>
        <taxon>Leptolinea</taxon>
    </lineage>
</organism>
<evidence type="ECO:0008006" key="3">
    <source>
        <dbReference type="Google" id="ProtNLM"/>
    </source>
</evidence>
<dbReference type="InterPro" id="IPR026002">
    <property type="entry name" value="ATC_hydrolase-like"/>
</dbReference>
<gene>
    <name evidence="1" type="ORF">ADM99_03500</name>
</gene>
<name>A0A0P6X1X2_9CHLR</name>